<gene>
    <name evidence="1" type="ORF">SBRY_10469</name>
</gene>
<dbReference type="Proteomes" id="UP001153328">
    <property type="component" value="Unassembled WGS sequence"/>
</dbReference>
<accession>A0A9W4GYQ2</accession>
<reference evidence="1" key="1">
    <citation type="submission" date="2021-06" db="EMBL/GenBank/DDBJ databases">
        <authorList>
            <person name="Arsene-Ploetze F."/>
        </authorList>
    </citation>
    <scope>NUCLEOTIDE SEQUENCE</scope>
    <source>
        <strain evidence="1">SBRY1</strain>
    </source>
</reference>
<evidence type="ECO:0000313" key="1">
    <source>
        <dbReference type="EMBL" id="CAG7601849.1"/>
    </source>
</evidence>
<proteinExistence type="predicted"/>
<protein>
    <recommendedName>
        <fullName evidence="3">LPXTG cell wall anchor domain-containing protein</fullName>
    </recommendedName>
</protein>
<organism evidence="1 2">
    <name type="scientific">Actinacidiphila bryophytorum</name>
    <dbReference type="NCBI Taxonomy" id="1436133"/>
    <lineage>
        <taxon>Bacteria</taxon>
        <taxon>Bacillati</taxon>
        <taxon>Actinomycetota</taxon>
        <taxon>Actinomycetes</taxon>
        <taxon>Kitasatosporales</taxon>
        <taxon>Streptomycetaceae</taxon>
        <taxon>Actinacidiphila</taxon>
    </lineage>
</organism>
<keyword evidence="2" id="KW-1185">Reference proteome</keyword>
<dbReference type="AlphaFoldDB" id="A0A9W4GYQ2"/>
<name>A0A9W4GYQ2_9ACTN</name>
<comment type="caution">
    <text evidence="1">The sequence shown here is derived from an EMBL/GenBank/DDBJ whole genome shotgun (WGS) entry which is preliminary data.</text>
</comment>
<evidence type="ECO:0008006" key="3">
    <source>
        <dbReference type="Google" id="ProtNLM"/>
    </source>
</evidence>
<dbReference type="EMBL" id="CAJVAX010000001">
    <property type="protein sequence ID" value="CAG7601849.1"/>
    <property type="molecule type" value="Genomic_DNA"/>
</dbReference>
<sequence>MRPGALRRQVRAVRLIRGERGRWGGRRLPKQWPESLRSATTVKSSQPLGVPLASPRPYVAAAAASVLAALYFVPSASASPQHAPATSAHAAPASAQHLDLADTGSIDTKPYVIGGSAFLVAGAALVVDATRRARRAAL</sequence>
<evidence type="ECO:0000313" key="2">
    <source>
        <dbReference type="Proteomes" id="UP001153328"/>
    </source>
</evidence>